<reference evidence="1 2" key="1">
    <citation type="journal article" date="2022" name="Allergy">
        <title>Genome assembly and annotation of Periplaneta americana reveal a comprehensive cockroach allergen profile.</title>
        <authorList>
            <person name="Wang L."/>
            <person name="Xiong Q."/>
            <person name="Saelim N."/>
            <person name="Wang L."/>
            <person name="Nong W."/>
            <person name="Wan A.T."/>
            <person name="Shi M."/>
            <person name="Liu X."/>
            <person name="Cao Q."/>
            <person name="Hui J.H.L."/>
            <person name="Sookrung N."/>
            <person name="Leung T.F."/>
            <person name="Tungtrongchitr A."/>
            <person name="Tsui S.K.W."/>
        </authorList>
    </citation>
    <scope>NUCLEOTIDE SEQUENCE [LARGE SCALE GENOMIC DNA]</scope>
    <source>
        <strain evidence="1">PWHHKU_190912</strain>
    </source>
</reference>
<comment type="caution">
    <text evidence="1">The sequence shown here is derived from an EMBL/GenBank/DDBJ whole genome shotgun (WGS) entry which is preliminary data.</text>
</comment>
<evidence type="ECO:0000313" key="2">
    <source>
        <dbReference type="Proteomes" id="UP001148838"/>
    </source>
</evidence>
<accession>A0ABQ8S994</accession>
<dbReference type="EMBL" id="JAJSOF020000033">
    <property type="protein sequence ID" value="KAJ4430493.1"/>
    <property type="molecule type" value="Genomic_DNA"/>
</dbReference>
<dbReference type="Proteomes" id="UP001148838">
    <property type="component" value="Unassembled WGS sequence"/>
</dbReference>
<gene>
    <name evidence="1" type="ORF">ANN_22709</name>
</gene>
<proteinExistence type="predicted"/>
<evidence type="ECO:0008006" key="3">
    <source>
        <dbReference type="Google" id="ProtNLM"/>
    </source>
</evidence>
<keyword evidence="2" id="KW-1185">Reference proteome</keyword>
<organism evidence="1 2">
    <name type="scientific">Periplaneta americana</name>
    <name type="common">American cockroach</name>
    <name type="synonym">Blatta americana</name>
    <dbReference type="NCBI Taxonomy" id="6978"/>
    <lineage>
        <taxon>Eukaryota</taxon>
        <taxon>Metazoa</taxon>
        <taxon>Ecdysozoa</taxon>
        <taxon>Arthropoda</taxon>
        <taxon>Hexapoda</taxon>
        <taxon>Insecta</taxon>
        <taxon>Pterygota</taxon>
        <taxon>Neoptera</taxon>
        <taxon>Polyneoptera</taxon>
        <taxon>Dictyoptera</taxon>
        <taxon>Blattodea</taxon>
        <taxon>Blattoidea</taxon>
        <taxon>Blattidae</taxon>
        <taxon>Blattinae</taxon>
        <taxon>Periplaneta</taxon>
    </lineage>
</organism>
<name>A0ABQ8S994_PERAM</name>
<evidence type="ECO:0000313" key="1">
    <source>
        <dbReference type="EMBL" id="KAJ4430493.1"/>
    </source>
</evidence>
<protein>
    <recommendedName>
        <fullName evidence="3">Reverse transcriptase domain-containing protein</fullName>
    </recommendedName>
</protein>
<sequence>MKGQRVVVLADEEEEEVDSKQVTNSVQVKAGHVACMGKSRNAYRVLVGRPEGKRPLGRLKLRWEDNIKMDLREVGYDDRDWINLAQDRVQWQAYSCFLDLIQEASPLTVMGFADDTVIGNSEESAIELTRLAIQRFHEIGLSINSGKCSGLSIVKRKLNPTLLIIEDECKLTSVTEGEQICYLGITYQDSSIFDLTMVMKKLHTQLDILTSSSLLKADKKFTVLSSSICPSLIYPYITSEFNKIPTEFLQDADKMIESSHREILYLPTDVPDNMIYSEKK</sequence>